<reference evidence="2" key="1">
    <citation type="submission" date="2020-11" db="EMBL/GenBank/DDBJ databases">
        <authorList>
            <consortium name="DOE Joint Genome Institute"/>
            <person name="Ahrendt S."/>
            <person name="Riley R."/>
            <person name="Andreopoulos W."/>
            <person name="LaButti K."/>
            <person name="Pangilinan J."/>
            <person name="Ruiz-duenas F.J."/>
            <person name="Barrasa J.M."/>
            <person name="Sanchez-Garcia M."/>
            <person name="Camarero S."/>
            <person name="Miyauchi S."/>
            <person name="Serrano A."/>
            <person name="Linde D."/>
            <person name="Babiker R."/>
            <person name="Drula E."/>
            <person name="Ayuso-Fernandez I."/>
            <person name="Pacheco R."/>
            <person name="Padilla G."/>
            <person name="Ferreira P."/>
            <person name="Barriuso J."/>
            <person name="Kellner H."/>
            <person name="Castanera R."/>
            <person name="Alfaro M."/>
            <person name="Ramirez L."/>
            <person name="Pisabarro A.G."/>
            <person name="Kuo A."/>
            <person name="Tritt A."/>
            <person name="Lipzen A."/>
            <person name="He G."/>
            <person name="Yan M."/>
            <person name="Ng V."/>
            <person name="Cullen D."/>
            <person name="Martin F."/>
            <person name="Rosso M.-N."/>
            <person name="Henrissat B."/>
            <person name="Hibbett D."/>
            <person name="Martinez A.T."/>
            <person name="Grigoriev I.V."/>
        </authorList>
    </citation>
    <scope>NUCLEOTIDE SEQUENCE</scope>
    <source>
        <strain evidence="2">AH 44721</strain>
    </source>
</reference>
<name>A0A9P5NXP5_GYMJU</name>
<dbReference type="Proteomes" id="UP000724874">
    <property type="component" value="Unassembled WGS sequence"/>
</dbReference>
<comment type="caution">
    <text evidence="2">The sequence shown here is derived from an EMBL/GenBank/DDBJ whole genome shotgun (WGS) entry which is preliminary data.</text>
</comment>
<accession>A0A9P5NXP5</accession>
<keyword evidence="1" id="KW-0812">Transmembrane</keyword>
<evidence type="ECO:0000313" key="2">
    <source>
        <dbReference type="EMBL" id="KAF8908931.1"/>
    </source>
</evidence>
<gene>
    <name evidence="2" type="ORF">CPB84DRAFT_106701</name>
</gene>
<proteinExistence type="predicted"/>
<evidence type="ECO:0000256" key="1">
    <source>
        <dbReference type="SAM" id="Phobius"/>
    </source>
</evidence>
<evidence type="ECO:0000313" key="3">
    <source>
        <dbReference type="Proteomes" id="UP000724874"/>
    </source>
</evidence>
<feature type="transmembrane region" description="Helical" evidence="1">
    <location>
        <begin position="56"/>
        <end position="78"/>
    </location>
</feature>
<dbReference type="OrthoDB" id="3064287at2759"/>
<protein>
    <submittedName>
        <fullName evidence="2">Uncharacterized protein</fullName>
    </submittedName>
</protein>
<sequence>MYLWDCSNNLLIMEPKTSTWQSSFTTQLDRIPSPSLTETASEKITRAPSIYHRLKYVLRGLLYVLLDFLHLIFIFLIYVVPGAIAVIIFAAGIPLAWIAANGAVTMLTGNAILRTHLAHYTNNATAAYIGSVESLIASICITPLSLVLPRNENGTSPWCITIPTTVVYSTFTGAIGSAVLHHNHVDLHESDVLHATRAGAVGGACLDQESSLLHP</sequence>
<keyword evidence="3" id="KW-1185">Reference proteome</keyword>
<keyword evidence="1" id="KW-0472">Membrane</keyword>
<feature type="transmembrane region" description="Helical" evidence="1">
    <location>
        <begin position="84"/>
        <end position="113"/>
    </location>
</feature>
<organism evidence="2 3">
    <name type="scientific">Gymnopilus junonius</name>
    <name type="common">Spectacular rustgill mushroom</name>
    <name type="synonym">Gymnopilus spectabilis subsp. junonius</name>
    <dbReference type="NCBI Taxonomy" id="109634"/>
    <lineage>
        <taxon>Eukaryota</taxon>
        <taxon>Fungi</taxon>
        <taxon>Dikarya</taxon>
        <taxon>Basidiomycota</taxon>
        <taxon>Agaricomycotina</taxon>
        <taxon>Agaricomycetes</taxon>
        <taxon>Agaricomycetidae</taxon>
        <taxon>Agaricales</taxon>
        <taxon>Agaricineae</taxon>
        <taxon>Hymenogastraceae</taxon>
        <taxon>Gymnopilus</taxon>
    </lineage>
</organism>
<dbReference type="EMBL" id="JADNYJ010000010">
    <property type="protein sequence ID" value="KAF8908931.1"/>
    <property type="molecule type" value="Genomic_DNA"/>
</dbReference>
<feature type="transmembrane region" description="Helical" evidence="1">
    <location>
        <begin position="125"/>
        <end position="148"/>
    </location>
</feature>
<keyword evidence="1" id="KW-1133">Transmembrane helix</keyword>
<dbReference type="AlphaFoldDB" id="A0A9P5NXP5"/>
<feature type="transmembrane region" description="Helical" evidence="1">
    <location>
        <begin position="160"/>
        <end position="180"/>
    </location>
</feature>